<proteinExistence type="predicted"/>
<evidence type="ECO:0000256" key="1">
    <source>
        <dbReference type="SAM" id="MobiDB-lite"/>
    </source>
</evidence>
<feature type="region of interest" description="Disordered" evidence="1">
    <location>
        <begin position="99"/>
        <end position="122"/>
    </location>
</feature>
<accession>A0AAD4LBL9</accession>
<feature type="compositionally biased region" description="Basic and acidic residues" evidence="1">
    <location>
        <begin position="26"/>
        <end position="38"/>
    </location>
</feature>
<name>A0AAD4LBL9_9AGAM</name>
<dbReference type="AlphaFoldDB" id="A0AAD4LBL9"/>
<reference evidence="2" key="1">
    <citation type="submission" date="2022-01" db="EMBL/GenBank/DDBJ databases">
        <title>Comparative genomics reveals a dynamic genome evolution in the ectomycorrhizal milk-cap (Lactarius) mushrooms.</title>
        <authorList>
            <consortium name="DOE Joint Genome Institute"/>
            <person name="Lebreton A."/>
            <person name="Tang N."/>
            <person name="Kuo A."/>
            <person name="LaButti K."/>
            <person name="Drula E."/>
            <person name="Barry K."/>
            <person name="Clum A."/>
            <person name="Lipzen A."/>
            <person name="Mousain D."/>
            <person name="Ng V."/>
            <person name="Wang R."/>
            <person name="Wang X."/>
            <person name="Dai Y."/>
            <person name="Henrissat B."/>
            <person name="Grigoriev I.V."/>
            <person name="Guerin-Laguette A."/>
            <person name="Yu F."/>
            <person name="Martin F.M."/>
        </authorList>
    </citation>
    <scope>NUCLEOTIDE SEQUENCE</scope>
    <source>
        <strain evidence="2">QP</strain>
    </source>
</reference>
<organism evidence="2 3">
    <name type="scientific">Lactarius akahatsu</name>
    <dbReference type="NCBI Taxonomy" id="416441"/>
    <lineage>
        <taxon>Eukaryota</taxon>
        <taxon>Fungi</taxon>
        <taxon>Dikarya</taxon>
        <taxon>Basidiomycota</taxon>
        <taxon>Agaricomycotina</taxon>
        <taxon>Agaricomycetes</taxon>
        <taxon>Russulales</taxon>
        <taxon>Russulaceae</taxon>
        <taxon>Lactarius</taxon>
    </lineage>
</organism>
<evidence type="ECO:0000313" key="3">
    <source>
        <dbReference type="Proteomes" id="UP001201163"/>
    </source>
</evidence>
<feature type="compositionally biased region" description="Polar residues" evidence="1">
    <location>
        <begin position="110"/>
        <end position="122"/>
    </location>
</feature>
<sequence>MANRCRLLRICFPNILRRRASQKSPRANDDPSRLSDARRRSRVAARPKSPCPQALRKRPRNGSMTRAAVVAWKRVTRVLRRESKRGVPAGFALIIPHPLRRPRCDPESAETYSDTGSEWSLV</sequence>
<protein>
    <submittedName>
        <fullName evidence="2">Uncharacterized protein</fullName>
    </submittedName>
</protein>
<feature type="region of interest" description="Disordered" evidence="1">
    <location>
        <begin position="19"/>
        <end position="65"/>
    </location>
</feature>
<comment type="caution">
    <text evidence="2">The sequence shown here is derived from an EMBL/GenBank/DDBJ whole genome shotgun (WGS) entry which is preliminary data.</text>
</comment>
<dbReference type="EMBL" id="JAKELL010000051">
    <property type="protein sequence ID" value="KAH8986901.1"/>
    <property type="molecule type" value="Genomic_DNA"/>
</dbReference>
<gene>
    <name evidence="2" type="ORF">EDB92DRAFT_1948935</name>
</gene>
<keyword evidence="3" id="KW-1185">Reference proteome</keyword>
<dbReference type="Proteomes" id="UP001201163">
    <property type="component" value="Unassembled WGS sequence"/>
</dbReference>
<evidence type="ECO:0000313" key="2">
    <source>
        <dbReference type="EMBL" id="KAH8986901.1"/>
    </source>
</evidence>